<dbReference type="GO" id="GO:0005506">
    <property type="term" value="F:iron ion binding"/>
    <property type="evidence" value="ECO:0007669"/>
    <property type="project" value="InterPro"/>
</dbReference>
<evidence type="ECO:0000256" key="2">
    <source>
        <dbReference type="ARBA" id="ARBA00004174"/>
    </source>
</evidence>
<keyword evidence="7" id="KW-0256">Endoplasmic reticulum</keyword>
<comment type="similarity">
    <text evidence="4 14">Belongs to the cytochrome P450 family.</text>
</comment>
<dbReference type="GO" id="GO:0020037">
    <property type="term" value="F:heme binding"/>
    <property type="evidence" value="ECO:0007669"/>
    <property type="project" value="InterPro"/>
</dbReference>
<dbReference type="Pfam" id="PF00067">
    <property type="entry name" value="p450"/>
    <property type="match status" value="1"/>
</dbReference>
<dbReference type="SUPFAM" id="SSF48264">
    <property type="entry name" value="Cytochrome P450"/>
    <property type="match status" value="1"/>
</dbReference>
<dbReference type="PROSITE" id="PS00086">
    <property type="entry name" value="CYTOCHROME_P450"/>
    <property type="match status" value="1"/>
</dbReference>
<keyword evidence="6 13" id="KW-0479">Metal-binding</keyword>
<dbReference type="GO" id="GO:0005789">
    <property type="term" value="C:endoplasmic reticulum membrane"/>
    <property type="evidence" value="ECO:0007669"/>
    <property type="project" value="UniProtKB-SubCell"/>
</dbReference>
<keyword evidence="15" id="KW-1133">Transmembrane helix</keyword>
<dbReference type="InterPro" id="IPR002401">
    <property type="entry name" value="Cyt_P450_E_grp-I"/>
</dbReference>
<dbReference type="GO" id="GO:0004497">
    <property type="term" value="F:monooxygenase activity"/>
    <property type="evidence" value="ECO:0007669"/>
    <property type="project" value="UniProtKB-KW"/>
</dbReference>
<evidence type="ECO:0000256" key="15">
    <source>
        <dbReference type="SAM" id="Phobius"/>
    </source>
</evidence>
<accession>A0A1B6C9G6</accession>
<evidence type="ECO:0000256" key="11">
    <source>
        <dbReference type="ARBA" id="ARBA00023033"/>
    </source>
</evidence>
<dbReference type="EMBL" id="GEDC01027383">
    <property type="protein sequence ID" value="JAS09915.1"/>
    <property type="molecule type" value="Transcribed_RNA"/>
</dbReference>
<evidence type="ECO:0000256" key="5">
    <source>
        <dbReference type="ARBA" id="ARBA00022617"/>
    </source>
</evidence>
<keyword evidence="10 13" id="KW-0408">Iron</keyword>
<evidence type="ECO:0000256" key="3">
    <source>
        <dbReference type="ARBA" id="ARBA00004406"/>
    </source>
</evidence>
<dbReference type="PANTHER" id="PTHR24291">
    <property type="entry name" value="CYTOCHROME P450 FAMILY 4"/>
    <property type="match status" value="1"/>
</dbReference>
<keyword evidence="9 14" id="KW-0560">Oxidoreductase</keyword>
<dbReference type="Gene3D" id="1.10.630.10">
    <property type="entry name" value="Cytochrome P450"/>
    <property type="match status" value="1"/>
</dbReference>
<evidence type="ECO:0000313" key="16">
    <source>
        <dbReference type="EMBL" id="JAS09915.1"/>
    </source>
</evidence>
<dbReference type="PRINTS" id="PR00463">
    <property type="entry name" value="EP450I"/>
</dbReference>
<dbReference type="InterPro" id="IPR017972">
    <property type="entry name" value="Cyt_P450_CS"/>
</dbReference>
<dbReference type="InterPro" id="IPR050196">
    <property type="entry name" value="Cytochrome_P450_Monoox"/>
</dbReference>
<feature type="transmembrane region" description="Helical" evidence="15">
    <location>
        <begin position="15"/>
        <end position="33"/>
    </location>
</feature>
<feature type="non-terminal residue" evidence="16">
    <location>
        <position position="1"/>
    </location>
</feature>
<protein>
    <recommendedName>
        <fullName evidence="17">Cytochrome P450</fullName>
    </recommendedName>
</protein>
<dbReference type="InterPro" id="IPR036396">
    <property type="entry name" value="Cyt_P450_sf"/>
</dbReference>
<gene>
    <name evidence="16" type="ORF">g.45785</name>
</gene>
<keyword evidence="12 15" id="KW-0472">Membrane</keyword>
<dbReference type="AlphaFoldDB" id="A0A1B6C9G6"/>
<keyword evidence="15" id="KW-0812">Transmembrane</keyword>
<keyword evidence="5 13" id="KW-0349">Heme</keyword>
<evidence type="ECO:0000256" key="9">
    <source>
        <dbReference type="ARBA" id="ARBA00023002"/>
    </source>
</evidence>
<evidence type="ECO:0000256" key="12">
    <source>
        <dbReference type="ARBA" id="ARBA00023136"/>
    </source>
</evidence>
<evidence type="ECO:0000256" key="7">
    <source>
        <dbReference type="ARBA" id="ARBA00022824"/>
    </source>
</evidence>
<evidence type="ECO:0000256" key="13">
    <source>
        <dbReference type="PIRSR" id="PIRSR602401-1"/>
    </source>
</evidence>
<sequence>NFTDKDILDETCNNMFAGFDSVAAVVSFFIFILSKRFDLQERIVEEITEVMGSLEEKPVTYKDLQSCKYLDRCAKEILRMFSPVPYFARQVTEETKLPCGYTLPIGSAAIVMLFRLHRDPKLYPNPNVYDPDNFLPHVAAARPAYSYAPFSIGPRNCLGHKYALLELKAAAFMLIRRYWLTPVDLKLEVANKMNLFTTNGISIGLRKRTVERPKIENLEMLSKRITTNIPCYDVEFKDSY</sequence>
<dbReference type="GO" id="GO:0016705">
    <property type="term" value="F:oxidoreductase activity, acting on paired donors, with incorporation or reduction of molecular oxygen"/>
    <property type="evidence" value="ECO:0007669"/>
    <property type="project" value="InterPro"/>
</dbReference>
<keyword evidence="8" id="KW-0492">Microsome</keyword>
<evidence type="ECO:0000256" key="1">
    <source>
        <dbReference type="ARBA" id="ARBA00001971"/>
    </source>
</evidence>
<feature type="binding site" description="axial binding residue" evidence="13">
    <location>
        <position position="157"/>
    </location>
    <ligand>
        <name>heme</name>
        <dbReference type="ChEBI" id="CHEBI:30413"/>
    </ligand>
    <ligandPart>
        <name>Fe</name>
        <dbReference type="ChEBI" id="CHEBI:18248"/>
    </ligandPart>
</feature>
<proteinExistence type="inferred from homology"/>
<evidence type="ECO:0000256" key="14">
    <source>
        <dbReference type="RuleBase" id="RU000461"/>
    </source>
</evidence>
<evidence type="ECO:0000256" key="4">
    <source>
        <dbReference type="ARBA" id="ARBA00010617"/>
    </source>
</evidence>
<comment type="cofactor">
    <cofactor evidence="1 13">
        <name>heme</name>
        <dbReference type="ChEBI" id="CHEBI:30413"/>
    </cofactor>
</comment>
<dbReference type="PANTHER" id="PTHR24291:SF189">
    <property type="entry name" value="CYTOCHROME P450 4C3-RELATED"/>
    <property type="match status" value="1"/>
</dbReference>
<evidence type="ECO:0000256" key="6">
    <source>
        <dbReference type="ARBA" id="ARBA00022723"/>
    </source>
</evidence>
<dbReference type="PRINTS" id="PR00385">
    <property type="entry name" value="P450"/>
</dbReference>
<organism evidence="16">
    <name type="scientific">Clastoptera arizonana</name>
    <name type="common">Arizona spittle bug</name>
    <dbReference type="NCBI Taxonomy" id="38151"/>
    <lineage>
        <taxon>Eukaryota</taxon>
        <taxon>Metazoa</taxon>
        <taxon>Ecdysozoa</taxon>
        <taxon>Arthropoda</taxon>
        <taxon>Hexapoda</taxon>
        <taxon>Insecta</taxon>
        <taxon>Pterygota</taxon>
        <taxon>Neoptera</taxon>
        <taxon>Paraneoptera</taxon>
        <taxon>Hemiptera</taxon>
        <taxon>Auchenorrhyncha</taxon>
        <taxon>Cercopoidea</taxon>
        <taxon>Clastopteridae</taxon>
        <taxon>Clastoptera</taxon>
    </lineage>
</organism>
<name>A0A1B6C9G6_9HEMI</name>
<evidence type="ECO:0000256" key="10">
    <source>
        <dbReference type="ARBA" id="ARBA00023004"/>
    </source>
</evidence>
<evidence type="ECO:0008006" key="17">
    <source>
        <dbReference type="Google" id="ProtNLM"/>
    </source>
</evidence>
<dbReference type="InterPro" id="IPR001128">
    <property type="entry name" value="Cyt_P450"/>
</dbReference>
<reference evidence="16" key="1">
    <citation type="submission" date="2015-12" db="EMBL/GenBank/DDBJ databases">
        <title>De novo transcriptome assembly of four potential Pierce s Disease insect vectors from Arizona vineyards.</title>
        <authorList>
            <person name="Tassone E.E."/>
        </authorList>
    </citation>
    <scope>NUCLEOTIDE SEQUENCE</scope>
</reference>
<keyword evidence="11 14" id="KW-0503">Monooxygenase</keyword>
<evidence type="ECO:0000256" key="8">
    <source>
        <dbReference type="ARBA" id="ARBA00022848"/>
    </source>
</evidence>
<comment type="subcellular location">
    <subcellularLocation>
        <location evidence="3">Endoplasmic reticulum membrane</location>
        <topology evidence="3">Peripheral membrane protein</topology>
    </subcellularLocation>
    <subcellularLocation>
        <location evidence="2">Microsome membrane</location>
        <topology evidence="2">Peripheral membrane protein</topology>
    </subcellularLocation>
</comment>